<evidence type="ECO:0000256" key="2">
    <source>
        <dbReference type="ARBA" id="ARBA00023235"/>
    </source>
</evidence>
<dbReference type="InterPro" id="IPR036979">
    <property type="entry name" value="CM_dom_sf"/>
</dbReference>
<dbReference type="PROSITE" id="PS51168">
    <property type="entry name" value="CHORISMATE_MUT_2"/>
    <property type="match status" value="1"/>
</dbReference>
<dbReference type="EC" id="5.4.99.5" evidence="1"/>
<dbReference type="PANTHER" id="PTHR38041">
    <property type="entry name" value="CHORISMATE MUTASE"/>
    <property type="match status" value="1"/>
</dbReference>
<evidence type="ECO:0000313" key="4">
    <source>
        <dbReference type="EMBL" id="BAO84282.1"/>
    </source>
</evidence>
<feature type="domain" description="Chorismate mutase" evidence="3">
    <location>
        <begin position="9"/>
        <end position="99"/>
    </location>
</feature>
<keyword evidence="2" id="KW-0413">Isomerase</keyword>
<protein>
    <recommendedName>
        <fullName evidence="1">chorismate mutase</fullName>
        <ecNumber evidence="1">5.4.99.5</ecNumber>
    </recommendedName>
</protein>
<organism evidence="4 5">
    <name type="scientific">Serpentinimonas maccroryi</name>
    <dbReference type="NCBI Taxonomy" id="1458426"/>
    <lineage>
        <taxon>Bacteria</taxon>
        <taxon>Pseudomonadati</taxon>
        <taxon>Pseudomonadota</taxon>
        <taxon>Betaproteobacteria</taxon>
        <taxon>Burkholderiales</taxon>
        <taxon>Comamonadaceae</taxon>
        <taxon>Serpentinimonas</taxon>
    </lineage>
</organism>
<gene>
    <name evidence="4" type="ORF">SMCB_2054</name>
</gene>
<evidence type="ECO:0000313" key="5">
    <source>
        <dbReference type="Proteomes" id="UP000066014"/>
    </source>
</evidence>
<dbReference type="PANTHER" id="PTHR38041:SF1">
    <property type="entry name" value="CHORISMATE MUTASE"/>
    <property type="match status" value="1"/>
</dbReference>
<dbReference type="Proteomes" id="UP000066014">
    <property type="component" value="Chromosome"/>
</dbReference>
<dbReference type="InterPro" id="IPR002701">
    <property type="entry name" value="CM_II_prokaryot"/>
</dbReference>
<dbReference type="SMART" id="SM00830">
    <property type="entry name" value="CM_2"/>
    <property type="match status" value="1"/>
</dbReference>
<evidence type="ECO:0000259" key="3">
    <source>
        <dbReference type="PROSITE" id="PS51168"/>
    </source>
</evidence>
<dbReference type="Pfam" id="PF01817">
    <property type="entry name" value="CM_2"/>
    <property type="match status" value="1"/>
</dbReference>
<dbReference type="EMBL" id="AP014569">
    <property type="protein sequence ID" value="BAO84282.1"/>
    <property type="molecule type" value="Genomic_DNA"/>
</dbReference>
<accession>A0A060NR90</accession>
<reference evidence="4 5" key="1">
    <citation type="journal article" date="2014" name="Nat. Commun.">
        <title>Physiological and genomic features of highly alkaliphilic hydrogen-utilizing Betaproteobacteria from a continental serpentinizing site.</title>
        <authorList>
            <person name="Suzuki S."/>
            <person name="Kuenen J.G."/>
            <person name="Schipper K."/>
            <person name="van der Velde S."/>
            <person name="Ishii S."/>
            <person name="Wu A."/>
            <person name="Sorokin D.Y."/>
            <person name="Tenney A."/>
            <person name="Meng X.Y."/>
            <person name="Morrill P.L."/>
            <person name="Kamagata Y."/>
            <person name="Muyzer G."/>
            <person name="Nealson K.H."/>
        </authorList>
    </citation>
    <scope>NUCLEOTIDE SEQUENCE [LARGE SCALE GENOMIC DNA]</scope>
    <source>
        <strain evidence="4 5">B1</strain>
    </source>
</reference>
<dbReference type="InterPro" id="IPR051331">
    <property type="entry name" value="Chorismate_mutase-related"/>
</dbReference>
<dbReference type="GO" id="GO:0004106">
    <property type="term" value="F:chorismate mutase activity"/>
    <property type="evidence" value="ECO:0007669"/>
    <property type="project" value="UniProtKB-EC"/>
</dbReference>
<sequence>MSQTHTSAPVHCSHMAEVRAHIDALDAQIVPLLALRCGYVAQAGRIKQDPNLIYDQERIDAILERVQAQATALGAPALVLGAAYRALIAASIEFERAEFARLRAQPAQP</sequence>
<dbReference type="GO" id="GO:0009697">
    <property type="term" value="P:salicylic acid biosynthetic process"/>
    <property type="evidence" value="ECO:0007669"/>
    <property type="project" value="TreeGrafter"/>
</dbReference>
<dbReference type="AlphaFoldDB" id="A0A060NR90"/>
<dbReference type="HOGENOM" id="CLU_131518_2_0_4"/>
<name>A0A060NR90_9BURK</name>
<dbReference type="GO" id="GO:0046417">
    <property type="term" value="P:chorismate metabolic process"/>
    <property type="evidence" value="ECO:0007669"/>
    <property type="project" value="InterPro"/>
</dbReference>
<dbReference type="SUPFAM" id="SSF48600">
    <property type="entry name" value="Chorismate mutase II"/>
    <property type="match status" value="1"/>
</dbReference>
<dbReference type="KEGG" id="cbab:SMCB_2054"/>
<dbReference type="Gene3D" id="1.20.59.10">
    <property type="entry name" value="Chorismate mutase"/>
    <property type="match status" value="1"/>
</dbReference>
<evidence type="ECO:0000256" key="1">
    <source>
        <dbReference type="ARBA" id="ARBA00012404"/>
    </source>
</evidence>
<dbReference type="RefSeq" id="WP_045536791.1">
    <property type="nucleotide sequence ID" value="NZ_AP014569.1"/>
</dbReference>
<dbReference type="OrthoDB" id="5334665at2"/>
<keyword evidence="5" id="KW-1185">Reference proteome</keyword>
<dbReference type="InterPro" id="IPR036263">
    <property type="entry name" value="Chorismate_II_sf"/>
</dbReference>
<dbReference type="STRING" id="1458426.SMCB_2054"/>
<proteinExistence type="predicted"/>